<accession>A0ABR1PJ91</accession>
<evidence type="ECO:0000313" key="3">
    <source>
        <dbReference type="Proteomes" id="UP001430848"/>
    </source>
</evidence>
<dbReference type="Gene3D" id="3.60.21.10">
    <property type="match status" value="1"/>
</dbReference>
<comment type="caution">
    <text evidence="2">The sequence shown here is derived from an EMBL/GenBank/DDBJ whole genome shotgun (WGS) entry which is preliminary data.</text>
</comment>
<dbReference type="PANTHER" id="PTHR37844:SF2">
    <property type="entry name" value="SER_THR PROTEIN PHOSPHATASE SUPERFAMILY (AFU_ORTHOLOGUE AFUA_1G14840)"/>
    <property type="match status" value="1"/>
</dbReference>
<dbReference type="PANTHER" id="PTHR37844">
    <property type="entry name" value="SER/THR PROTEIN PHOSPHATASE SUPERFAMILY (AFU_ORTHOLOGUE AFUA_1G14840)"/>
    <property type="match status" value="1"/>
</dbReference>
<gene>
    <name evidence="2" type="ORF">SLS63_002452</name>
</gene>
<dbReference type="Pfam" id="PF00149">
    <property type="entry name" value="Metallophos"/>
    <property type="match status" value="1"/>
</dbReference>
<dbReference type="InterPro" id="IPR004843">
    <property type="entry name" value="Calcineurin-like_PHP"/>
</dbReference>
<evidence type="ECO:0000259" key="1">
    <source>
        <dbReference type="Pfam" id="PF00149"/>
    </source>
</evidence>
<reference evidence="2 3" key="1">
    <citation type="submission" date="2024-02" db="EMBL/GenBank/DDBJ databases">
        <title>De novo assembly and annotation of 12 fungi associated with fruit tree decline syndrome in Ontario, Canada.</title>
        <authorList>
            <person name="Sulman M."/>
            <person name="Ellouze W."/>
            <person name="Ilyukhin E."/>
        </authorList>
    </citation>
    <scope>NUCLEOTIDE SEQUENCE [LARGE SCALE GENOMIC DNA]</scope>
    <source>
        <strain evidence="2 3">M169</strain>
    </source>
</reference>
<dbReference type="Proteomes" id="UP001430848">
    <property type="component" value="Unassembled WGS sequence"/>
</dbReference>
<protein>
    <recommendedName>
        <fullName evidence="1">Calcineurin-like phosphoesterase domain-containing protein</fullName>
    </recommendedName>
</protein>
<sequence length="289" mass="32627">MAIQAMGSRASTALQIMSDLHLETPKFLPMYNEFQIEPRAKYLALLGDIGIAGDDNLFDFLTRQLGQFEVIFYVLGNHEPYSSRYEDAVARMEAFERSIASRTGLGQKDENSHFGFSRFVFLNRRRFDLSSKVTILGCTLFSHISDEQRSTVALFISDFSNIADWSVDRHNTAHQADLAWLNAEVEAIARDEPQRSVVVLTHHSPTAAPESNDPEHVEDSRGVQSAFVTDIQKEPCWMSPSVKVWAFGHTHYNCEFVDGMTGKLVVANQRGYGREDIYDFDGGKTIDIM</sequence>
<feature type="domain" description="Calcineurin-like phosphoesterase" evidence="1">
    <location>
        <begin position="16"/>
        <end position="252"/>
    </location>
</feature>
<organism evidence="2 3">
    <name type="scientific">Diaporthe eres</name>
    <name type="common">Phomopsis oblonga</name>
    <dbReference type="NCBI Taxonomy" id="83184"/>
    <lineage>
        <taxon>Eukaryota</taxon>
        <taxon>Fungi</taxon>
        <taxon>Dikarya</taxon>
        <taxon>Ascomycota</taxon>
        <taxon>Pezizomycotina</taxon>
        <taxon>Sordariomycetes</taxon>
        <taxon>Sordariomycetidae</taxon>
        <taxon>Diaporthales</taxon>
        <taxon>Diaporthaceae</taxon>
        <taxon>Diaporthe</taxon>
        <taxon>Diaporthe eres species complex</taxon>
    </lineage>
</organism>
<dbReference type="SUPFAM" id="SSF56300">
    <property type="entry name" value="Metallo-dependent phosphatases"/>
    <property type="match status" value="1"/>
</dbReference>
<dbReference type="EMBL" id="JAKNSF020000006">
    <property type="protein sequence ID" value="KAK7738119.1"/>
    <property type="molecule type" value="Genomic_DNA"/>
</dbReference>
<name>A0ABR1PJ91_DIAER</name>
<keyword evidence="3" id="KW-1185">Reference proteome</keyword>
<evidence type="ECO:0000313" key="2">
    <source>
        <dbReference type="EMBL" id="KAK7738119.1"/>
    </source>
</evidence>
<dbReference type="InterPro" id="IPR029052">
    <property type="entry name" value="Metallo-depent_PP-like"/>
</dbReference>
<proteinExistence type="predicted"/>